<dbReference type="SMART" id="SM00409">
    <property type="entry name" value="IG"/>
    <property type="match status" value="3"/>
</dbReference>
<dbReference type="InterPro" id="IPR003599">
    <property type="entry name" value="Ig_sub"/>
</dbReference>
<dbReference type="STRING" id="6205.A0A0R3WZE1"/>
<dbReference type="Gene3D" id="2.60.40.10">
    <property type="entry name" value="Immunoglobulins"/>
    <property type="match status" value="2"/>
</dbReference>
<evidence type="ECO:0000313" key="4">
    <source>
        <dbReference type="WBParaSite" id="TTAC_0000615601-mRNA-1"/>
    </source>
</evidence>
<dbReference type="InterPro" id="IPR013783">
    <property type="entry name" value="Ig-like_fold"/>
</dbReference>
<feature type="domain" description="Ig-like" evidence="1">
    <location>
        <begin position="495"/>
        <end position="578"/>
    </location>
</feature>
<keyword evidence="3" id="KW-1185">Reference proteome</keyword>
<evidence type="ECO:0000259" key="1">
    <source>
        <dbReference type="PROSITE" id="PS50835"/>
    </source>
</evidence>
<name>A0A0R3WZE1_HYDTA</name>
<dbReference type="AlphaFoldDB" id="A0A0R3WZE1"/>
<reference evidence="2 3" key="2">
    <citation type="submission" date="2018-11" db="EMBL/GenBank/DDBJ databases">
        <authorList>
            <consortium name="Pathogen Informatics"/>
        </authorList>
    </citation>
    <scope>NUCLEOTIDE SEQUENCE [LARGE SCALE GENOMIC DNA]</scope>
</reference>
<proteinExistence type="predicted"/>
<gene>
    <name evidence="2" type="ORF">TTAC_LOCUS6141</name>
</gene>
<dbReference type="SUPFAM" id="SSF48726">
    <property type="entry name" value="Immunoglobulin"/>
    <property type="match status" value="2"/>
</dbReference>
<evidence type="ECO:0000313" key="2">
    <source>
        <dbReference type="EMBL" id="VDM30302.1"/>
    </source>
</evidence>
<dbReference type="InterPro" id="IPR007110">
    <property type="entry name" value="Ig-like_dom"/>
</dbReference>
<dbReference type="PROSITE" id="PS50835">
    <property type="entry name" value="IG_LIKE"/>
    <property type="match status" value="2"/>
</dbReference>
<protein>
    <submittedName>
        <fullName evidence="4">Ig-like domain-containing protein</fullName>
    </submittedName>
</protein>
<reference evidence="4" key="1">
    <citation type="submission" date="2016-04" db="UniProtKB">
        <authorList>
            <consortium name="WormBaseParasite"/>
        </authorList>
    </citation>
    <scope>IDENTIFICATION</scope>
</reference>
<dbReference type="EMBL" id="UYWX01020294">
    <property type="protein sequence ID" value="VDM30302.1"/>
    <property type="molecule type" value="Genomic_DNA"/>
</dbReference>
<accession>A0A0R3WZE1</accession>
<feature type="domain" description="Ig-like" evidence="1">
    <location>
        <begin position="688"/>
        <end position="789"/>
    </location>
</feature>
<dbReference type="InterPro" id="IPR036179">
    <property type="entry name" value="Ig-like_dom_sf"/>
</dbReference>
<sequence>VDKKPFEPVRAWVVSKTDGRLHILIYFQHSDSSSYINEGEVKVELLSHGCDIDAAPNLVAAFGLSKNGTTIIMMPNHTGIDILNYGQAINLFLEDYSTFYRYELQAIVAGNRTTVLNVIPSGMPRLKDELDASGFDVSVTKFFTTPESDQIHVELQVDLLSPILLDLLKCTRGSLELTPTWNPVDRKSVSQHSYPTLFDFTALKTLESLDFEVNLLIGENSRSTKIRLPNPHFEKIVIEFDNSTGILSWDFVTAELRPAVKEYVVLVSFNDIGCGTTENLTLNYLAALNCRTIIKLWRNIHNFIDNAGTKTGGCITRLWSVEQLFNKRDILANYTITIIPKYFSFDYNQPVFGTPSQLMFTYGVQGNVTGHSTIALAAQNSTPRTQTVSLQPFRKVLCENAKPEEMDATFHLIAYTILAQGKVEMPLEGVEYKKIFPNSYGIGGTYEVRNLEPGREYKIKVESSNLGVYFQYAGFLKYPGPLSDLESAEVTFTTPDEILVPEKYVLKDIGSSLLFNCSAAVGTDPKFRKDVRWLRADGEAMPEGAFSRTAAIPDTNGFLTASLSIPHVNDTHAGIYCCSPEPPVEHFYGKPAHCAEFRLIVNDLKLDRYELEANPGMAVSVTCSTKRDGNLQWRGPDGEVVAEAHHTSASNETGGVQSLSFFLPQVNAENVGDYQCWFQPSEGEKRAPETFTLHLKETLTIKRPASSSDTLHFGGIATLTCAPSIPNTGARRLRWYHYKPAKAPEAVLEAINTTADGLKEVIEETDASNEVILRVHLTPASQGRYVCAAFPEELLHLANEEELQQEILLHHAIQHTSTDIGYQSTVELSGLSQIGDGGELSLRCIGYPSFPDEYLNWAFKELGKESAEVLDDGAQTSFSLADKERAMDIRSCFRLIPNKTVARWPGSEEPSLQASKHEPYSPDEIEIVITKKFMEDPVCQALVGHLECRYLRINRLLLSSSTSAVAMLPEFGPHPRKWQSPSPTAEKTIPLDAIRGKKAPDILCQRKYRSILHNY</sequence>
<dbReference type="Proteomes" id="UP000274429">
    <property type="component" value="Unassembled WGS sequence"/>
</dbReference>
<dbReference type="WBParaSite" id="TTAC_0000615601-mRNA-1">
    <property type="protein sequence ID" value="TTAC_0000615601-mRNA-1"/>
    <property type="gene ID" value="TTAC_0000615601"/>
</dbReference>
<evidence type="ECO:0000313" key="3">
    <source>
        <dbReference type="Proteomes" id="UP000274429"/>
    </source>
</evidence>
<organism evidence="4">
    <name type="scientific">Hydatigena taeniaeformis</name>
    <name type="common">Feline tapeworm</name>
    <name type="synonym">Taenia taeniaeformis</name>
    <dbReference type="NCBI Taxonomy" id="6205"/>
    <lineage>
        <taxon>Eukaryota</taxon>
        <taxon>Metazoa</taxon>
        <taxon>Spiralia</taxon>
        <taxon>Lophotrochozoa</taxon>
        <taxon>Platyhelminthes</taxon>
        <taxon>Cestoda</taxon>
        <taxon>Eucestoda</taxon>
        <taxon>Cyclophyllidea</taxon>
        <taxon>Taeniidae</taxon>
        <taxon>Hydatigera</taxon>
    </lineage>
</organism>
<dbReference type="OrthoDB" id="6241182at2759"/>